<dbReference type="PANTHER" id="PTHR44307">
    <property type="entry name" value="PHOSPHOETHANOLAMINE METHYLTRANSFERASE"/>
    <property type="match status" value="1"/>
</dbReference>
<feature type="domain" description="Methyltransferase type 11" evidence="5">
    <location>
        <begin position="40"/>
        <end position="134"/>
    </location>
</feature>
<reference evidence="6" key="1">
    <citation type="journal article" date="2014" name="Int. J. Syst. Evol. Microbiol.">
        <title>Complete genome sequence of Corynebacterium casei LMG S-19264T (=DSM 44701T), isolated from a smear-ripened cheese.</title>
        <authorList>
            <consortium name="US DOE Joint Genome Institute (JGI-PGF)"/>
            <person name="Walter F."/>
            <person name="Albersmeier A."/>
            <person name="Kalinowski J."/>
            <person name="Ruckert C."/>
        </authorList>
    </citation>
    <scope>NUCLEOTIDE SEQUENCE</scope>
    <source>
        <strain evidence="6">CGMCC 1.6333</strain>
    </source>
</reference>
<sequence length="230" mass="25701">MTITYTDMIAMFGIGGAHPGGLGITKQIIKKVNKENLNVLDVGCGTGQTLLYFATHTGGHITGIDLNPVMLAKARERIKGQPNIKLLKANAEALPFKDNAFDVVISESVTTFTNINKSLREYMRVLKHKGILVLLEMTSNQTLSHDAMEEIKQFYQVPSVFTEQEWIDNLAAIGFKNVIVEPISSQSEAVIDFDLNESINPSYFNLMANHYSLTEKYKDSLSARLYYCEK</sequence>
<dbReference type="AlphaFoldDB" id="A0A917WYS4"/>
<evidence type="ECO:0000256" key="1">
    <source>
        <dbReference type="ARBA" id="ARBA00005189"/>
    </source>
</evidence>
<dbReference type="Proteomes" id="UP000618460">
    <property type="component" value="Unassembled WGS sequence"/>
</dbReference>
<evidence type="ECO:0000256" key="3">
    <source>
        <dbReference type="ARBA" id="ARBA00022679"/>
    </source>
</evidence>
<dbReference type="RefSeq" id="WP_188618842.1">
    <property type="nucleotide sequence ID" value="NZ_BMLG01000027.1"/>
</dbReference>
<dbReference type="GO" id="GO:0008757">
    <property type="term" value="F:S-adenosylmethionine-dependent methyltransferase activity"/>
    <property type="evidence" value="ECO:0007669"/>
    <property type="project" value="InterPro"/>
</dbReference>
<dbReference type="Pfam" id="PF08241">
    <property type="entry name" value="Methyltransf_11"/>
    <property type="match status" value="1"/>
</dbReference>
<dbReference type="PANTHER" id="PTHR44307:SF2">
    <property type="entry name" value="PHOSPHOETHANOLAMINE METHYLTRANSFERASE ISOFORM X1"/>
    <property type="match status" value="1"/>
</dbReference>
<organism evidence="6 7">
    <name type="scientific">Paraliobacillus quinghaiensis</name>
    <dbReference type="NCBI Taxonomy" id="470815"/>
    <lineage>
        <taxon>Bacteria</taxon>
        <taxon>Bacillati</taxon>
        <taxon>Bacillota</taxon>
        <taxon>Bacilli</taxon>
        <taxon>Bacillales</taxon>
        <taxon>Bacillaceae</taxon>
        <taxon>Paraliobacillus</taxon>
    </lineage>
</organism>
<name>A0A917WYS4_9BACI</name>
<keyword evidence="2 6" id="KW-0489">Methyltransferase</keyword>
<protein>
    <submittedName>
        <fullName evidence="6">Methyltransferase</fullName>
    </submittedName>
</protein>
<dbReference type="CDD" id="cd02440">
    <property type="entry name" value="AdoMet_MTases"/>
    <property type="match status" value="1"/>
</dbReference>
<evidence type="ECO:0000313" key="7">
    <source>
        <dbReference type="Proteomes" id="UP000618460"/>
    </source>
</evidence>
<dbReference type="EMBL" id="BMLG01000027">
    <property type="protein sequence ID" value="GGM41959.1"/>
    <property type="molecule type" value="Genomic_DNA"/>
</dbReference>
<comment type="pathway">
    <text evidence="1">Lipid metabolism.</text>
</comment>
<accession>A0A917WYS4</accession>
<keyword evidence="3" id="KW-0808">Transferase</keyword>
<comment type="caution">
    <text evidence="6">The sequence shown here is derived from an EMBL/GenBank/DDBJ whole genome shotgun (WGS) entry which is preliminary data.</text>
</comment>
<dbReference type="InterPro" id="IPR029063">
    <property type="entry name" value="SAM-dependent_MTases_sf"/>
</dbReference>
<comment type="pathway">
    <text evidence="4">Phospholipid metabolism.</text>
</comment>
<dbReference type="InterPro" id="IPR013216">
    <property type="entry name" value="Methyltransf_11"/>
</dbReference>
<proteinExistence type="predicted"/>
<evidence type="ECO:0000313" key="6">
    <source>
        <dbReference type="EMBL" id="GGM41959.1"/>
    </source>
</evidence>
<dbReference type="GO" id="GO:0032259">
    <property type="term" value="P:methylation"/>
    <property type="evidence" value="ECO:0007669"/>
    <property type="project" value="UniProtKB-KW"/>
</dbReference>
<evidence type="ECO:0000259" key="5">
    <source>
        <dbReference type="Pfam" id="PF08241"/>
    </source>
</evidence>
<evidence type="ECO:0000256" key="2">
    <source>
        <dbReference type="ARBA" id="ARBA00022603"/>
    </source>
</evidence>
<gene>
    <name evidence="6" type="ORF">GCM10011351_30050</name>
</gene>
<dbReference type="SUPFAM" id="SSF53335">
    <property type="entry name" value="S-adenosyl-L-methionine-dependent methyltransferases"/>
    <property type="match status" value="1"/>
</dbReference>
<keyword evidence="7" id="KW-1185">Reference proteome</keyword>
<reference evidence="6" key="2">
    <citation type="submission" date="2020-09" db="EMBL/GenBank/DDBJ databases">
        <authorList>
            <person name="Sun Q."/>
            <person name="Zhou Y."/>
        </authorList>
    </citation>
    <scope>NUCLEOTIDE SEQUENCE</scope>
    <source>
        <strain evidence="6">CGMCC 1.6333</strain>
    </source>
</reference>
<dbReference type="Gene3D" id="3.40.50.150">
    <property type="entry name" value="Vaccinia Virus protein VP39"/>
    <property type="match status" value="1"/>
</dbReference>
<evidence type="ECO:0000256" key="4">
    <source>
        <dbReference type="ARBA" id="ARBA00025707"/>
    </source>
</evidence>